<evidence type="ECO:0000256" key="1">
    <source>
        <dbReference type="ARBA" id="ARBA00023015"/>
    </source>
</evidence>
<evidence type="ECO:0000313" key="5">
    <source>
        <dbReference type="EMBL" id="MBW7456762.1"/>
    </source>
</evidence>
<organism evidence="5 6">
    <name type="scientific">Paenibacillus sepulcri</name>
    <dbReference type="NCBI Taxonomy" id="359917"/>
    <lineage>
        <taxon>Bacteria</taxon>
        <taxon>Bacillati</taxon>
        <taxon>Bacillota</taxon>
        <taxon>Bacilli</taxon>
        <taxon>Bacillales</taxon>
        <taxon>Paenibacillaceae</taxon>
        <taxon>Paenibacillus</taxon>
    </lineage>
</organism>
<dbReference type="SUPFAM" id="SSF51215">
    <property type="entry name" value="Regulatory protein AraC"/>
    <property type="match status" value="1"/>
</dbReference>
<reference evidence="5 6" key="1">
    <citation type="submission" date="2021-07" db="EMBL/GenBank/DDBJ databases">
        <title>Paenibacillus radiodurans sp. nov., isolated from the southeastern edge of Tengger Desert.</title>
        <authorList>
            <person name="Zhang G."/>
        </authorList>
    </citation>
    <scope>NUCLEOTIDE SEQUENCE [LARGE SCALE GENOMIC DNA]</scope>
    <source>
        <strain evidence="5 6">CCM 7311</strain>
    </source>
</reference>
<keyword evidence="3" id="KW-0804">Transcription</keyword>
<dbReference type="RefSeq" id="WP_210037574.1">
    <property type="nucleotide sequence ID" value="NZ_JBHLVU010000004.1"/>
</dbReference>
<comment type="caution">
    <text evidence="5">The sequence shown here is derived from an EMBL/GenBank/DDBJ whole genome shotgun (WGS) entry which is preliminary data.</text>
</comment>
<keyword evidence="2" id="KW-0238">DNA-binding</keyword>
<dbReference type="SUPFAM" id="SSF46689">
    <property type="entry name" value="Homeodomain-like"/>
    <property type="match status" value="2"/>
</dbReference>
<sequence length="265" mass="30884">MQVTFDQIGIEANFMGYVAPKPGWYIAPHCHQQYELHFITKGRGINWLDKDQFELMPQMVYMAPPGEMHEQRSDLQDPMEILFLPFSITGLGQELPHIHGIYPLIQKELQTILQLQQNVGGHQIFRVQLRIIELIWTIISPLVELKDQEVEKITDVGFIGSRQIVEQALLYIQDHKLANPALAEIARHCHISPRHLSRIFAETMHMTVNAFIQQERFLWACRELQQTDSTIDELSEALNLGSKQYFCHWFKRYSSKSPAVYRKES</sequence>
<accession>A0ABS7C7A7</accession>
<evidence type="ECO:0000259" key="4">
    <source>
        <dbReference type="PROSITE" id="PS01124"/>
    </source>
</evidence>
<dbReference type="Gene3D" id="1.10.10.60">
    <property type="entry name" value="Homeodomain-like"/>
    <property type="match status" value="2"/>
</dbReference>
<dbReference type="InterPro" id="IPR009057">
    <property type="entry name" value="Homeodomain-like_sf"/>
</dbReference>
<feature type="domain" description="HTH araC/xylS-type" evidence="4">
    <location>
        <begin position="166"/>
        <end position="264"/>
    </location>
</feature>
<name>A0ABS7C7A7_9BACL</name>
<dbReference type="InterPro" id="IPR037923">
    <property type="entry name" value="HTH-like"/>
</dbReference>
<keyword evidence="6" id="KW-1185">Reference proteome</keyword>
<dbReference type="PANTHER" id="PTHR43280">
    <property type="entry name" value="ARAC-FAMILY TRANSCRIPTIONAL REGULATOR"/>
    <property type="match status" value="1"/>
</dbReference>
<dbReference type="InterPro" id="IPR014710">
    <property type="entry name" value="RmlC-like_jellyroll"/>
</dbReference>
<evidence type="ECO:0000313" key="6">
    <source>
        <dbReference type="Proteomes" id="UP001519887"/>
    </source>
</evidence>
<dbReference type="InterPro" id="IPR003313">
    <property type="entry name" value="AraC-bd"/>
</dbReference>
<protein>
    <submittedName>
        <fullName evidence="5">AraC family transcriptional regulator</fullName>
    </submittedName>
</protein>
<dbReference type="InterPro" id="IPR018060">
    <property type="entry name" value="HTH_AraC"/>
</dbReference>
<dbReference type="Gene3D" id="2.60.120.10">
    <property type="entry name" value="Jelly Rolls"/>
    <property type="match status" value="1"/>
</dbReference>
<dbReference type="SMART" id="SM00342">
    <property type="entry name" value="HTH_ARAC"/>
    <property type="match status" value="1"/>
</dbReference>
<proteinExistence type="predicted"/>
<gene>
    <name evidence="5" type="ORF">K0U00_22240</name>
</gene>
<dbReference type="Pfam" id="PF02311">
    <property type="entry name" value="AraC_binding"/>
    <property type="match status" value="1"/>
</dbReference>
<evidence type="ECO:0000256" key="2">
    <source>
        <dbReference type="ARBA" id="ARBA00023125"/>
    </source>
</evidence>
<dbReference type="PANTHER" id="PTHR43280:SF28">
    <property type="entry name" value="HTH-TYPE TRANSCRIPTIONAL ACTIVATOR RHAS"/>
    <property type="match status" value="1"/>
</dbReference>
<dbReference type="Pfam" id="PF12833">
    <property type="entry name" value="HTH_18"/>
    <property type="match status" value="1"/>
</dbReference>
<keyword evidence="1" id="KW-0805">Transcription regulation</keyword>
<dbReference type="EMBL" id="JAHZIK010000658">
    <property type="protein sequence ID" value="MBW7456762.1"/>
    <property type="molecule type" value="Genomic_DNA"/>
</dbReference>
<dbReference type="Proteomes" id="UP001519887">
    <property type="component" value="Unassembled WGS sequence"/>
</dbReference>
<dbReference type="PROSITE" id="PS01124">
    <property type="entry name" value="HTH_ARAC_FAMILY_2"/>
    <property type="match status" value="1"/>
</dbReference>
<evidence type="ECO:0000256" key="3">
    <source>
        <dbReference type="ARBA" id="ARBA00023163"/>
    </source>
</evidence>